<feature type="domain" description="Fibronectin type-III" evidence="7">
    <location>
        <begin position="990"/>
        <end position="1089"/>
    </location>
</feature>
<keyword evidence="4" id="KW-0732">Signal</keyword>
<evidence type="ECO:0000313" key="9">
    <source>
        <dbReference type="Proteomes" id="UP000749559"/>
    </source>
</evidence>
<dbReference type="SMART" id="SM00408">
    <property type="entry name" value="IGc2"/>
    <property type="match status" value="5"/>
</dbReference>
<dbReference type="Pfam" id="PF00041">
    <property type="entry name" value="fn3"/>
    <property type="match status" value="2"/>
</dbReference>
<dbReference type="SUPFAM" id="SSF56436">
    <property type="entry name" value="C-type lectin-like"/>
    <property type="match status" value="1"/>
</dbReference>
<dbReference type="SMART" id="SM00034">
    <property type="entry name" value="CLECT"/>
    <property type="match status" value="1"/>
</dbReference>
<dbReference type="FunFam" id="2.60.40.10:FF:000064">
    <property type="entry name" value="Contactin 1"/>
    <property type="match status" value="1"/>
</dbReference>
<feature type="domain" description="Fibronectin type-III" evidence="7">
    <location>
        <begin position="783"/>
        <end position="883"/>
    </location>
</feature>
<proteinExistence type="predicted"/>
<feature type="domain" description="Ig-like" evidence="6">
    <location>
        <begin position="686"/>
        <end position="776"/>
    </location>
</feature>
<dbReference type="Pfam" id="PF13927">
    <property type="entry name" value="Ig_3"/>
    <property type="match status" value="2"/>
</dbReference>
<name>A0A8S4NN77_OWEFU</name>
<dbReference type="Pfam" id="PF07679">
    <property type="entry name" value="I-set"/>
    <property type="match status" value="2"/>
</dbReference>
<dbReference type="PANTHER" id="PTHR44170">
    <property type="entry name" value="PROTEIN SIDEKICK"/>
    <property type="match status" value="1"/>
</dbReference>
<dbReference type="InterPro" id="IPR016186">
    <property type="entry name" value="C-type_lectin-like/link_sf"/>
</dbReference>
<dbReference type="Proteomes" id="UP000749559">
    <property type="component" value="Unassembled WGS sequence"/>
</dbReference>
<dbReference type="PANTHER" id="PTHR44170:SF6">
    <property type="entry name" value="CONTACTIN"/>
    <property type="match status" value="1"/>
</dbReference>
<dbReference type="PROSITE" id="PS50835">
    <property type="entry name" value="IG_LIKE"/>
    <property type="match status" value="6"/>
</dbReference>
<dbReference type="SUPFAM" id="SSF48726">
    <property type="entry name" value="Immunoglobulin"/>
    <property type="match status" value="6"/>
</dbReference>
<feature type="domain" description="Ig-like" evidence="6">
    <location>
        <begin position="197"/>
        <end position="288"/>
    </location>
</feature>
<dbReference type="Gene3D" id="2.60.40.10">
    <property type="entry name" value="Immunoglobulins"/>
    <property type="match status" value="10"/>
</dbReference>
<protein>
    <recommendedName>
        <fullName evidence="10">Contactin</fullName>
    </recommendedName>
</protein>
<reference evidence="8" key="1">
    <citation type="submission" date="2022-03" db="EMBL/GenBank/DDBJ databases">
        <authorList>
            <person name="Martin C."/>
        </authorList>
    </citation>
    <scope>NUCLEOTIDE SEQUENCE</scope>
</reference>
<feature type="domain" description="Ig-like" evidence="6">
    <location>
        <begin position="397"/>
        <end position="479"/>
    </location>
</feature>
<dbReference type="FunFam" id="2.60.40.10:FF:000052">
    <property type="entry name" value="Contactin 1"/>
    <property type="match status" value="1"/>
</dbReference>
<dbReference type="SMART" id="SM00060">
    <property type="entry name" value="FN3"/>
    <property type="match status" value="4"/>
</dbReference>
<dbReference type="InterPro" id="IPR003961">
    <property type="entry name" value="FN3_dom"/>
</dbReference>
<evidence type="ECO:0000256" key="4">
    <source>
        <dbReference type="SAM" id="SignalP"/>
    </source>
</evidence>
<dbReference type="InterPro" id="IPR003599">
    <property type="entry name" value="Ig_sub"/>
</dbReference>
<dbReference type="InterPro" id="IPR013783">
    <property type="entry name" value="Ig-like_fold"/>
</dbReference>
<feature type="domain" description="Ig-like" evidence="6">
    <location>
        <begin position="490"/>
        <end position="581"/>
    </location>
</feature>
<accession>A0A8S4NN77</accession>
<dbReference type="CDD" id="cd00063">
    <property type="entry name" value="FN3"/>
    <property type="match status" value="4"/>
</dbReference>
<feature type="signal peptide" evidence="4">
    <location>
        <begin position="1"/>
        <end position="25"/>
    </location>
</feature>
<evidence type="ECO:0000259" key="7">
    <source>
        <dbReference type="PROSITE" id="PS50853"/>
    </source>
</evidence>
<evidence type="ECO:0000313" key="8">
    <source>
        <dbReference type="EMBL" id="CAH1783082.1"/>
    </source>
</evidence>
<evidence type="ECO:0008006" key="10">
    <source>
        <dbReference type="Google" id="ProtNLM"/>
    </source>
</evidence>
<feature type="domain" description="C-type lectin" evidence="5">
    <location>
        <begin position="39"/>
        <end position="165"/>
    </location>
</feature>
<dbReference type="InterPro" id="IPR036179">
    <property type="entry name" value="Ig-like_dom_sf"/>
</dbReference>
<dbReference type="InterPro" id="IPR007110">
    <property type="entry name" value="Ig-like_dom"/>
</dbReference>
<feature type="domain" description="Fibronectin type-III" evidence="7">
    <location>
        <begin position="888"/>
        <end position="985"/>
    </location>
</feature>
<dbReference type="InterPro" id="IPR013098">
    <property type="entry name" value="Ig_I-set"/>
</dbReference>
<evidence type="ECO:0000256" key="3">
    <source>
        <dbReference type="ARBA" id="ARBA00023319"/>
    </source>
</evidence>
<sequence>MILLSRSKRWITICVILHQLSLAFGQSSRYDCPGGWDTYEENCYRFVRGPRLNHDRAGENCRRDGAALISISSDGEHAFVTRTFDSIDPGPGRLTWLTSGRRNPTRPWSFFWEGTGDEIQRHQYWINETIRQRPSPYNHVCYYYDGNKWGWILGIASEERAFICEISKRDIWKILDEQRDHSFGVLNPDINTLPRGPEFIIEPENTIFFEDTPEKIVRMICSVDAFPYSSYTWQKDNVDITHRSDPRYTFTNGELAISNPTRDRDAGRYQCAAQNEGGKIFSRPAFLNFGYLHDFSTQVRNPVQVDAWQGSAIDCYPPDHYPTIMFDWFKDNTDNFVRKEYTFVSWDSRLWFQYATQDDIGLYYCMVYQRAGGTNRGRTSMPVHLQVNQAVTPVIEPTFATGFPQSFPGSPKRGDYVRLECFSQGTGKHIYRWDRIGGEMPQNAEFRERNRVLILPMIQLEEAGEYKCTVRREFGQSISDVVQIVLQSEPYFTLPLENQHLDIGTNLIWRCEANGVPSPSYRWYRNGVLLTQETLPPDMAGRATVNNNVLTINDVRLSDAEMYQCGAENVHGTLYSTAQVRVLEFAPTFAKLELQPRQFATQGGTTTIYCSPEAAPRPEIRWFRDRTELHPSPDENARVRKLPNGHLMIRDIGRGDMGNYTCIATNSQGTASSTGELVILTRSTIPTGPMGLQVVENMTSYLHCEASVNRKLDFTYIWKHNDIRINLEKEWKEFARYNGTYRGGLFIKRTKIHHQGTYTCMVETQVDSVESKAELTVIGPPMQPTGVKVDQITATSIRVSFYSGFPNGRPITSHVIEALNYHLNYWAVVKTNVRCIYDPKVRCVTTVTGLSPWSRYRFRARSENELGTGEPSTQSVEITTSSTAPMQVPGNIRQGWGKVGTLEIVWDPLKPNEFNGPGIGYKVEWMDLQQSQSNESAIIMGTAKKYTHTIGEDLFYLLYNVSVTAFNDIGMGPKGEWVTIYSAEHIPTVMPVDLRAIQYNSTALYVCWQHIEPGRDTTRGRILGYGINYWIEGKETEEMSIQQNLYGQMDCGMIIGLWPFTNYWTNVQVFNSAGYGPKSANFKQRTLRKAPVEYPEEVNFAVLNNTALKVWWRGVMTDQTQEPVEGYKMKYWRDSQHVRSALEVDAGRHVEGILANLSPGIRYNLRVSAYSRGGDGAMSGPTITFFMSGSSKLHHSPTIYVWTLTAIWTIVHTIF</sequence>
<dbReference type="SUPFAM" id="SSF49265">
    <property type="entry name" value="Fibronectin type III"/>
    <property type="match status" value="2"/>
</dbReference>
<comment type="caution">
    <text evidence="8">The sequence shown here is derived from an EMBL/GenBank/DDBJ whole genome shotgun (WGS) entry which is preliminary data.</text>
</comment>
<keyword evidence="1" id="KW-0677">Repeat</keyword>
<evidence type="ECO:0000259" key="6">
    <source>
        <dbReference type="PROSITE" id="PS50835"/>
    </source>
</evidence>
<dbReference type="InterPro" id="IPR001304">
    <property type="entry name" value="C-type_lectin-like"/>
</dbReference>
<feature type="chain" id="PRO_5035891523" description="Contactin" evidence="4">
    <location>
        <begin position="26"/>
        <end position="1215"/>
    </location>
</feature>
<feature type="domain" description="Fibronectin type-III" evidence="7">
    <location>
        <begin position="1094"/>
        <end position="1191"/>
    </location>
</feature>
<evidence type="ECO:0000259" key="5">
    <source>
        <dbReference type="PROSITE" id="PS50041"/>
    </source>
</evidence>
<evidence type="ECO:0000256" key="2">
    <source>
        <dbReference type="ARBA" id="ARBA00023157"/>
    </source>
</evidence>
<dbReference type="PROSITE" id="PS50041">
    <property type="entry name" value="C_TYPE_LECTIN_2"/>
    <property type="match status" value="1"/>
</dbReference>
<gene>
    <name evidence="8" type="ORF">OFUS_LOCUS9452</name>
</gene>
<dbReference type="InterPro" id="IPR003598">
    <property type="entry name" value="Ig_sub2"/>
</dbReference>
<dbReference type="AlphaFoldDB" id="A0A8S4NN77"/>
<dbReference type="InterPro" id="IPR036116">
    <property type="entry name" value="FN3_sf"/>
</dbReference>
<dbReference type="Gene3D" id="3.10.100.10">
    <property type="entry name" value="Mannose-Binding Protein A, subunit A"/>
    <property type="match status" value="1"/>
</dbReference>
<dbReference type="SMART" id="SM00409">
    <property type="entry name" value="IG"/>
    <property type="match status" value="6"/>
</dbReference>
<dbReference type="EMBL" id="CAIIXF020000005">
    <property type="protein sequence ID" value="CAH1783082.1"/>
    <property type="molecule type" value="Genomic_DNA"/>
</dbReference>
<dbReference type="GO" id="GO:0016020">
    <property type="term" value="C:membrane"/>
    <property type="evidence" value="ECO:0007669"/>
    <property type="project" value="UniProtKB-SubCell"/>
</dbReference>
<keyword evidence="9" id="KW-1185">Reference proteome</keyword>
<keyword evidence="3" id="KW-0393">Immunoglobulin domain</keyword>
<feature type="domain" description="Ig-like" evidence="6">
    <location>
        <begin position="587"/>
        <end position="678"/>
    </location>
</feature>
<dbReference type="FunFam" id="2.60.40.10:FF:000028">
    <property type="entry name" value="Neuronal cell adhesion molecule"/>
    <property type="match status" value="1"/>
</dbReference>
<dbReference type="PROSITE" id="PS50853">
    <property type="entry name" value="FN3"/>
    <property type="match status" value="4"/>
</dbReference>
<organism evidence="8 9">
    <name type="scientific">Owenia fusiformis</name>
    <name type="common">Polychaete worm</name>
    <dbReference type="NCBI Taxonomy" id="6347"/>
    <lineage>
        <taxon>Eukaryota</taxon>
        <taxon>Metazoa</taxon>
        <taxon>Spiralia</taxon>
        <taxon>Lophotrochozoa</taxon>
        <taxon>Annelida</taxon>
        <taxon>Polychaeta</taxon>
        <taxon>Sedentaria</taxon>
        <taxon>Canalipalpata</taxon>
        <taxon>Sabellida</taxon>
        <taxon>Oweniida</taxon>
        <taxon>Oweniidae</taxon>
        <taxon>Owenia</taxon>
    </lineage>
</organism>
<dbReference type="InterPro" id="IPR016187">
    <property type="entry name" value="CTDL_fold"/>
</dbReference>
<dbReference type="OrthoDB" id="3666223at2759"/>
<evidence type="ECO:0000256" key="1">
    <source>
        <dbReference type="ARBA" id="ARBA00022737"/>
    </source>
</evidence>
<dbReference type="GO" id="GO:0098609">
    <property type="term" value="P:cell-cell adhesion"/>
    <property type="evidence" value="ECO:0007669"/>
    <property type="project" value="TreeGrafter"/>
</dbReference>
<dbReference type="CDD" id="cd00037">
    <property type="entry name" value="CLECT"/>
    <property type="match status" value="1"/>
</dbReference>
<feature type="domain" description="Ig-like" evidence="6">
    <location>
        <begin position="309"/>
        <end position="384"/>
    </location>
</feature>
<dbReference type="FunFam" id="2.60.40.10:FF:000032">
    <property type="entry name" value="palladin isoform X1"/>
    <property type="match status" value="1"/>
</dbReference>
<keyword evidence="2" id="KW-1015">Disulfide bond</keyword>